<protein>
    <submittedName>
        <fullName evidence="2">Amidohydrolase</fullName>
    </submittedName>
</protein>
<dbReference type="InterPro" id="IPR011059">
    <property type="entry name" value="Metal-dep_hydrolase_composite"/>
</dbReference>
<gene>
    <name evidence="2" type="ORF">AXF13_01985</name>
</gene>
<dbReference type="InterPro" id="IPR032466">
    <property type="entry name" value="Metal_Hydrolase"/>
</dbReference>
<name>A0A109W3M9_9BACT</name>
<dbReference type="Gene3D" id="3.10.310.70">
    <property type="match status" value="1"/>
</dbReference>
<dbReference type="PROSITE" id="PS01137">
    <property type="entry name" value="TATD_1"/>
    <property type="match status" value="1"/>
</dbReference>
<evidence type="ECO:0000313" key="3">
    <source>
        <dbReference type="Proteomes" id="UP000069241"/>
    </source>
</evidence>
<dbReference type="InterPro" id="IPR013108">
    <property type="entry name" value="Amidohydro_3"/>
</dbReference>
<dbReference type="AlphaFoldDB" id="A0A109W3M9"/>
<dbReference type="Proteomes" id="UP000069241">
    <property type="component" value="Chromosome"/>
</dbReference>
<dbReference type="InterPro" id="IPR018228">
    <property type="entry name" value="DNase_TatD-rel_CS"/>
</dbReference>
<dbReference type="KEGG" id="dfi:AXF13_01985"/>
<dbReference type="Gene3D" id="2.30.40.10">
    <property type="entry name" value="Urease, subunit C, domain 1"/>
    <property type="match status" value="1"/>
</dbReference>
<dbReference type="GO" id="GO:0016810">
    <property type="term" value="F:hydrolase activity, acting on carbon-nitrogen (but not peptide) bonds"/>
    <property type="evidence" value="ECO:0007669"/>
    <property type="project" value="InterPro"/>
</dbReference>
<dbReference type="STRING" id="44742.AXF13_01985"/>
<dbReference type="InterPro" id="IPR033932">
    <property type="entry name" value="YtcJ-like"/>
</dbReference>
<organism evidence="2 3">
    <name type="scientific">Desulfovibrio fairfieldensis</name>
    <dbReference type="NCBI Taxonomy" id="44742"/>
    <lineage>
        <taxon>Bacteria</taxon>
        <taxon>Pseudomonadati</taxon>
        <taxon>Thermodesulfobacteriota</taxon>
        <taxon>Desulfovibrionia</taxon>
        <taxon>Desulfovibrionales</taxon>
        <taxon>Desulfovibrionaceae</taxon>
        <taxon>Desulfovibrio</taxon>
    </lineage>
</organism>
<dbReference type="PANTHER" id="PTHR22642:SF2">
    <property type="entry name" value="PROTEIN LONG AFTER FAR-RED 3"/>
    <property type="match status" value="1"/>
</dbReference>
<feature type="domain" description="Amidohydrolase 3" evidence="1">
    <location>
        <begin position="53"/>
        <end position="530"/>
    </location>
</feature>
<accession>A0A109W3M9</accession>
<dbReference type="Gene3D" id="3.20.20.140">
    <property type="entry name" value="Metal-dependent hydrolases"/>
    <property type="match status" value="1"/>
</dbReference>
<dbReference type="PANTHER" id="PTHR22642">
    <property type="entry name" value="IMIDAZOLONEPROPIONASE"/>
    <property type="match status" value="1"/>
</dbReference>
<dbReference type="RefSeq" id="WP_062251453.1">
    <property type="nucleotide sequence ID" value="NZ_CP014229.1"/>
</dbReference>
<sequence length="536" mass="57975">MQCCEKTLYHNGRIVTLDAGDRTAEAVLTAGGRIEAVGGAGELRRLGGPRLKETDLDGLVVYPGFIDTHSHPDMLAAWAPYAYCGGTADLASALDVLQRHGREQDQPVPMGYGFDDTAVAEQRGPNLAEMDALFPDRPALLLHISIHAAYVNSRMYGLLGIPPDRPSDNPDAVCENGRPNGLITETLALEALGKLPPVTTTALKQGLLRAVESYNAQGFTACIGGGAGLGGLTPWMVYEALAGLEIEGRLHLHVHMPVFADWFERVLETGLLAGTGSPLLRFHGIKLLVDGSIQAYTAAVPEGYHSRPETRPAPIIPQEELENAVFKAHSAGQQAVIHGNGNGAVEAAVRAVEKAQARCPRRDPRHLLIHCQMASDEQLARMKAVGLWPSFFGLHVWNWGDRHHDIFLGPERAARIDPCGGATRLGLPFSLHADTPVLPQMTMQSIHTAVNRRTRAGRLLGPDQRVRVLDALRAYTTHAAAMCFEEDRRGSIEPGKLADFTFLDADPRAVAPEDINKVNIVSVISMGRPVWGALKD</sequence>
<proteinExistence type="predicted"/>
<evidence type="ECO:0000259" key="1">
    <source>
        <dbReference type="Pfam" id="PF07969"/>
    </source>
</evidence>
<keyword evidence="3" id="KW-1185">Reference proteome</keyword>
<dbReference type="CDD" id="cd01300">
    <property type="entry name" value="YtcJ_like"/>
    <property type="match status" value="1"/>
</dbReference>
<evidence type="ECO:0000313" key="2">
    <source>
        <dbReference type="EMBL" id="AMD88984.1"/>
    </source>
</evidence>
<dbReference type="EMBL" id="CP014229">
    <property type="protein sequence ID" value="AMD88984.1"/>
    <property type="molecule type" value="Genomic_DNA"/>
</dbReference>
<reference evidence="3" key="1">
    <citation type="submission" date="2016-02" db="EMBL/GenBank/DDBJ databases">
        <authorList>
            <person name="Holder M.E."/>
            <person name="Ajami N.J."/>
            <person name="Petrosino J.F."/>
        </authorList>
    </citation>
    <scope>NUCLEOTIDE SEQUENCE [LARGE SCALE GENOMIC DNA]</scope>
    <source>
        <strain evidence="3">CCUG 45958</strain>
    </source>
</reference>
<keyword evidence="2" id="KW-0378">Hydrolase</keyword>
<dbReference type="SUPFAM" id="SSF51338">
    <property type="entry name" value="Composite domain of metallo-dependent hydrolases"/>
    <property type="match status" value="1"/>
</dbReference>
<dbReference type="Pfam" id="PF07969">
    <property type="entry name" value="Amidohydro_3"/>
    <property type="match status" value="1"/>
</dbReference>
<dbReference type="SUPFAM" id="SSF51556">
    <property type="entry name" value="Metallo-dependent hydrolases"/>
    <property type="match status" value="1"/>
</dbReference>